<dbReference type="Proteomes" id="UP000694036">
    <property type="component" value="Chromosome"/>
</dbReference>
<evidence type="ECO:0000313" key="2">
    <source>
        <dbReference type="Proteomes" id="UP000694036"/>
    </source>
</evidence>
<reference evidence="1 2" key="1">
    <citation type="journal article" date="2021" name="Environ. Microbiol.">
        <title>New insights into the diversity and evolution of the archaeal mobilome from three complete genomes of Saccharolobus shibatae.</title>
        <authorList>
            <person name="Medvedeva S."/>
            <person name="Brandt D."/>
            <person name="Cvirkaite-Krupovic V."/>
            <person name="Liu Y."/>
            <person name="Severinov K."/>
            <person name="Ishino S."/>
            <person name="Ishino Y."/>
            <person name="Prangishvili D."/>
            <person name="Kalinowski J."/>
            <person name="Krupovic M."/>
        </authorList>
    </citation>
    <scope>NUCLEOTIDE SEQUENCE [LARGE SCALE GENOMIC DNA]</scope>
    <source>
        <strain evidence="1 2">S38A</strain>
    </source>
</reference>
<gene>
    <name evidence="1" type="ORF">J5U22_02051</name>
</gene>
<organism evidence="1 2">
    <name type="scientific">Saccharolobus shibatae</name>
    <dbReference type="NCBI Taxonomy" id="2286"/>
    <lineage>
        <taxon>Archaea</taxon>
        <taxon>Thermoproteota</taxon>
        <taxon>Thermoprotei</taxon>
        <taxon>Sulfolobales</taxon>
        <taxon>Sulfolobaceae</taxon>
        <taxon>Saccharolobus</taxon>
    </lineage>
</organism>
<sequence>MIEKCEVREEAGHCQSDFIKSFNSLVGILKMKGLSRKVEEFLRLVEIRLGNALGLIKTFKLR</sequence>
<evidence type="ECO:0000313" key="1">
    <source>
        <dbReference type="EMBL" id="QXJ35504.1"/>
    </source>
</evidence>
<dbReference type="EMBL" id="CP077713">
    <property type="protein sequence ID" value="QXJ35504.1"/>
    <property type="molecule type" value="Genomic_DNA"/>
</dbReference>
<name>A0A8F5GZN8_9CREN</name>
<accession>A0A8F5GZN8</accession>
<proteinExistence type="predicted"/>
<dbReference type="AlphaFoldDB" id="A0A8F5GZN8"/>
<protein>
    <submittedName>
        <fullName evidence="1">Uncharacterized protein</fullName>
    </submittedName>
</protein>
<keyword evidence="2" id="KW-1185">Reference proteome</keyword>